<reference evidence="2" key="1">
    <citation type="submission" date="2022-11" db="UniProtKB">
        <authorList>
            <consortium name="WormBaseParasite"/>
        </authorList>
    </citation>
    <scope>IDENTIFICATION</scope>
</reference>
<evidence type="ECO:0000313" key="1">
    <source>
        <dbReference type="Proteomes" id="UP000887574"/>
    </source>
</evidence>
<accession>A0A915EDK7</accession>
<dbReference type="Proteomes" id="UP000887574">
    <property type="component" value="Unplaced"/>
</dbReference>
<protein>
    <submittedName>
        <fullName evidence="2">Uncharacterized protein</fullName>
    </submittedName>
</protein>
<dbReference type="WBParaSite" id="jg5220">
    <property type="protein sequence ID" value="jg5220"/>
    <property type="gene ID" value="jg5220"/>
</dbReference>
<dbReference type="AlphaFoldDB" id="A0A915EDK7"/>
<name>A0A915EDK7_9BILA</name>
<evidence type="ECO:0000313" key="2">
    <source>
        <dbReference type="WBParaSite" id="jg5220"/>
    </source>
</evidence>
<organism evidence="1 2">
    <name type="scientific">Ditylenchus dipsaci</name>
    <dbReference type="NCBI Taxonomy" id="166011"/>
    <lineage>
        <taxon>Eukaryota</taxon>
        <taxon>Metazoa</taxon>
        <taxon>Ecdysozoa</taxon>
        <taxon>Nematoda</taxon>
        <taxon>Chromadorea</taxon>
        <taxon>Rhabditida</taxon>
        <taxon>Tylenchina</taxon>
        <taxon>Tylenchomorpha</taxon>
        <taxon>Sphaerularioidea</taxon>
        <taxon>Anguinidae</taxon>
        <taxon>Anguininae</taxon>
        <taxon>Ditylenchus</taxon>
    </lineage>
</organism>
<proteinExistence type="predicted"/>
<keyword evidence="1" id="KW-1185">Reference proteome</keyword>
<sequence length="153" mass="17406">MTSAIKAPAPSHIISDGTFKYAPEGAVQIYRIFGLIRQLHATPLVTALLKRKTGLLYKRMWEKVHDALLEISVVNSISLLISMLKEVLAEDNDEEYLQVLPAHDDNLQPVDGRNHQVMPDLDVIPNVILMRIEMFFVVDDDFVCSVDFVWFLL</sequence>